<comment type="function">
    <text evidence="1">Could be part of an ABC transporter complex.</text>
</comment>
<dbReference type="InterPro" id="IPR003453">
    <property type="entry name" value="ABC_MlaE_roteobac"/>
</dbReference>
<name>A0ABS5GFG9_9BRAD</name>
<dbReference type="PANTHER" id="PTHR30188:SF3">
    <property type="entry name" value="ABC TRANSPORTER PERMEASE"/>
    <property type="match status" value="1"/>
</dbReference>
<dbReference type="Pfam" id="PF02405">
    <property type="entry name" value="MlaE"/>
    <property type="match status" value="1"/>
</dbReference>
<gene>
    <name evidence="3" type="ORF">JQ619_30355</name>
</gene>
<evidence type="ECO:0000256" key="2">
    <source>
        <dbReference type="RuleBase" id="RU362044"/>
    </source>
</evidence>
<dbReference type="NCBIfam" id="TIGR00056">
    <property type="entry name" value="MlaE family lipid ABC transporter permease subunit"/>
    <property type="match status" value="1"/>
</dbReference>
<organism evidence="3 4">
    <name type="scientific">Bradyrhizobium denitrificans</name>
    <dbReference type="NCBI Taxonomy" id="2734912"/>
    <lineage>
        <taxon>Bacteria</taxon>
        <taxon>Pseudomonadati</taxon>
        <taxon>Pseudomonadota</taxon>
        <taxon>Alphaproteobacteria</taxon>
        <taxon>Hyphomicrobiales</taxon>
        <taxon>Nitrobacteraceae</taxon>
        <taxon>Bradyrhizobium</taxon>
    </lineage>
</organism>
<comment type="similarity">
    <text evidence="2">Belongs to the MlaE permease family.</text>
</comment>
<keyword evidence="2" id="KW-0812">Transmembrane</keyword>
<protein>
    <submittedName>
        <fullName evidence="3">ABC transporter permease</fullName>
    </submittedName>
</protein>
<feature type="transmembrane region" description="Helical" evidence="2">
    <location>
        <begin position="124"/>
        <end position="150"/>
    </location>
</feature>
<sequence length="377" mass="40122">MTGDPDLQRSGEGSALSLRATGAWTAPFAPSLERLVADAEKLAGKKIDVSIDVSEVSRLDTFGAWLIERLRRSFTTGTAEARIDGLSANYASLVDEVRRVSAAPDGDATAVTITGMLGQIGRSVAGIFGTVAALIDMLGAVIVASGRVFIHPRSFRLTSTIHHLEQVCWRAVPIIVLITFLIGCIIAQQGIFHFRRFGADIFVVDMLGVLVLREIGVLLVAIMIAGRSGSAYTAELGSMKMREEIDALRTMGFDPIEVLILPRMLALVIALPILSFLGDIAALYGGGLVAWFYGGVDPEAFLLRLREAISIDHFTVGLLKAPVMAAVIGIVACVEGLAVQGSAESLGRHTTSSVVKGIFFVIVMDGVFAIFFATVGM</sequence>
<feature type="transmembrane region" description="Helical" evidence="2">
    <location>
        <begin position="313"/>
        <end position="334"/>
    </location>
</feature>
<dbReference type="PANTHER" id="PTHR30188">
    <property type="entry name" value="ABC TRANSPORTER PERMEASE PROTEIN-RELATED"/>
    <property type="match status" value="1"/>
</dbReference>
<dbReference type="InterPro" id="IPR030802">
    <property type="entry name" value="Permease_MalE"/>
</dbReference>
<feature type="transmembrane region" description="Helical" evidence="2">
    <location>
        <begin position="354"/>
        <end position="375"/>
    </location>
</feature>
<keyword evidence="2" id="KW-0997">Cell inner membrane</keyword>
<dbReference type="EMBL" id="JAFCLK010000036">
    <property type="protein sequence ID" value="MBR1140068.1"/>
    <property type="molecule type" value="Genomic_DNA"/>
</dbReference>
<keyword evidence="2" id="KW-0472">Membrane</keyword>
<dbReference type="RefSeq" id="WP_012045476.1">
    <property type="nucleotide sequence ID" value="NZ_JABFDP010000033.1"/>
</dbReference>
<keyword evidence="2" id="KW-1003">Cell membrane</keyword>
<dbReference type="Proteomes" id="UP001314635">
    <property type="component" value="Unassembled WGS sequence"/>
</dbReference>
<comment type="subcellular location">
    <subcellularLocation>
        <location evidence="2">Cell inner membrane</location>
        <topology evidence="2">Multi-pass membrane protein</topology>
    </subcellularLocation>
</comment>
<feature type="transmembrane region" description="Helical" evidence="2">
    <location>
        <begin position="265"/>
        <end position="293"/>
    </location>
</feature>
<reference evidence="4" key="1">
    <citation type="journal article" date="2021" name="ISME J.">
        <title>Evolutionary origin and ecological implication of a unique nif island in free-living Bradyrhizobium lineages.</title>
        <authorList>
            <person name="Tao J."/>
        </authorList>
    </citation>
    <scope>NUCLEOTIDE SEQUENCE [LARGE SCALE GENOMIC DNA]</scope>
    <source>
        <strain evidence="4">SZCCT0094</strain>
    </source>
</reference>
<evidence type="ECO:0000256" key="1">
    <source>
        <dbReference type="ARBA" id="ARBA00003787"/>
    </source>
</evidence>
<keyword evidence="2" id="KW-1133">Transmembrane helix</keyword>
<accession>A0ABS5GFG9</accession>
<evidence type="ECO:0000313" key="4">
    <source>
        <dbReference type="Proteomes" id="UP001314635"/>
    </source>
</evidence>
<evidence type="ECO:0000313" key="3">
    <source>
        <dbReference type="EMBL" id="MBR1140068.1"/>
    </source>
</evidence>
<proteinExistence type="inferred from homology"/>
<comment type="caution">
    <text evidence="3">The sequence shown here is derived from an EMBL/GenBank/DDBJ whole genome shotgun (WGS) entry which is preliminary data.</text>
</comment>
<keyword evidence="4" id="KW-1185">Reference proteome</keyword>
<feature type="transmembrane region" description="Helical" evidence="2">
    <location>
        <begin position="171"/>
        <end position="194"/>
    </location>
</feature>
<feature type="transmembrane region" description="Helical" evidence="2">
    <location>
        <begin position="206"/>
        <end position="226"/>
    </location>
</feature>